<gene>
    <name evidence="2" type="ORF">F511_06617</name>
</gene>
<reference evidence="2 3" key="1">
    <citation type="journal article" date="2015" name="Proc. Natl. Acad. Sci. U.S.A.">
        <title>The resurrection genome of Boea hygrometrica: A blueprint for survival of dehydration.</title>
        <authorList>
            <person name="Xiao L."/>
            <person name="Yang G."/>
            <person name="Zhang L."/>
            <person name="Yang X."/>
            <person name="Zhao S."/>
            <person name="Ji Z."/>
            <person name="Zhou Q."/>
            <person name="Hu M."/>
            <person name="Wang Y."/>
            <person name="Chen M."/>
            <person name="Xu Y."/>
            <person name="Jin H."/>
            <person name="Xiao X."/>
            <person name="Hu G."/>
            <person name="Bao F."/>
            <person name="Hu Y."/>
            <person name="Wan P."/>
            <person name="Li L."/>
            <person name="Deng X."/>
            <person name="Kuang T."/>
            <person name="Xiang C."/>
            <person name="Zhu J.K."/>
            <person name="Oliver M.J."/>
            <person name="He Y."/>
        </authorList>
    </citation>
    <scope>NUCLEOTIDE SEQUENCE [LARGE SCALE GENOMIC DNA]</scope>
    <source>
        <strain evidence="3">cv. XS01</strain>
    </source>
</reference>
<sequence>MEHTGVVRMFQNLVDTGLEGFLAASGSIYDVVVIEFFANARVIAGNIVSFIANRKLAMTNEIFAGAFGLPTEGATSFLDVPKETVVEMQNRFSGSEVPFRAPNTVQTAGKTPTGDEFIGCGPEGHERIIADQEEQTIGTDSNAEGYEERMEYETQNDQGVQDESSCTTVQDEQEMFTTGYFKGETFEIADWVDKADGTENEESGYQRDKVTGATERALVVRPAPEHPSQPSLTFTGSGIFTPIEIQEINWVTYFLPKIDPASKGKETLVVLAKPIPVEEHCQLVLNSAWDDVSARMDTFDEWVHFRKEVRIKDVSSLEHLAQIEEHLLLWGESEQVSELFERRSLIIKKIREIARQDRDLRLLAGLSIVAPEASIAGDAASTDTLQITMSPSSQPRIPALEFSTQDEQEQAAARKADQPDVQIQIVNQVVEQIEDTKNVQLGFTDGQRGQPVPETEDHSHHSQAG</sequence>
<evidence type="ECO:0000313" key="3">
    <source>
        <dbReference type="Proteomes" id="UP000250235"/>
    </source>
</evidence>
<evidence type="ECO:0000313" key="2">
    <source>
        <dbReference type="EMBL" id="KZV23093.1"/>
    </source>
</evidence>
<proteinExistence type="predicted"/>
<dbReference type="Proteomes" id="UP000250235">
    <property type="component" value="Unassembled WGS sequence"/>
</dbReference>
<feature type="compositionally biased region" description="Basic and acidic residues" evidence="1">
    <location>
        <begin position="455"/>
        <end position="465"/>
    </location>
</feature>
<name>A0A2Z7AMZ0_9LAMI</name>
<organism evidence="2 3">
    <name type="scientific">Dorcoceras hygrometricum</name>
    <dbReference type="NCBI Taxonomy" id="472368"/>
    <lineage>
        <taxon>Eukaryota</taxon>
        <taxon>Viridiplantae</taxon>
        <taxon>Streptophyta</taxon>
        <taxon>Embryophyta</taxon>
        <taxon>Tracheophyta</taxon>
        <taxon>Spermatophyta</taxon>
        <taxon>Magnoliopsida</taxon>
        <taxon>eudicotyledons</taxon>
        <taxon>Gunneridae</taxon>
        <taxon>Pentapetalae</taxon>
        <taxon>asterids</taxon>
        <taxon>lamiids</taxon>
        <taxon>Lamiales</taxon>
        <taxon>Gesneriaceae</taxon>
        <taxon>Didymocarpoideae</taxon>
        <taxon>Trichosporeae</taxon>
        <taxon>Loxocarpinae</taxon>
        <taxon>Dorcoceras</taxon>
    </lineage>
</organism>
<protein>
    <submittedName>
        <fullName evidence="2">Uncharacterized protein</fullName>
    </submittedName>
</protein>
<feature type="region of interest" description="Disordered" evidence="1">
    <location>
        <begin position="440"/>
        <end position="465"/>
    </location>
</feature>
<evidence type="ECO:0000256" key="1">
    <source>
        <dbReference type="SAM" id="MobiDB-lite"/>
    </source>
</evidence>
<accession>A0A2Z7AMZ0</accession>
<dbReference type="AlphaFoldDB" id="A0A2Z7AMZ0"/>
<keyword evidence="3" id="KW-1185">Reference proteome</keyword>
<dbReference type="OrthoDB" id="1933455at2759"/>
<dbReference type="EMBL" id="KV013955">
    <property type="protein sequence ID" value="KZV23093.1"/>
    <property type="molecule type" value="Genomic_DNA"/>
</dbReference>